<proteinExistence type="predicted"/>
<feature type="domain" description="IstB-like ATP-binding" evidence="1">
    <location>
        <begin position="11"/>
        <end position="225"/>
    </location>
</feature>
<dbReference type="PIRSF" id="PIRSF003073">
    <property type="entry name" value="DNAC_TnpB_IstB"/>
    <property type="match status" value="1"/>
</dbReference>
<evidence type="ECO:0000313" key="3">
    <source>
        <dbReference type="Proteomes" id="UP000540014"/>
    </source>
</evidence>
<accession>A0A7X9RG91</accession>
<name>A0A7X9RG91_9FIRM</name>
<dbReference type="GO" id="GO:0005524">
    <property type="term" value="F:ATP binding"/>
    <property type="evidence" value="ECO:0007669"/>
    <property type="project" value="UniProtKB-KW"/>
</dbReference>
<dbReference type="EMBL" id="JABAFR010000002">
    <property type="protein sequence ID" value="NME43600.1"/>
    <property type="molecule type" value="Genomic_DNA"/>
</dbReference>
<dbReference type="Gene3D" id="3.40.50.300">
    <property type="entry name" value="P-loop containing nucleotide triphosphate hydrolases"/>
    <property type="match status" value="1"/>
</dbReference>
<evidence type="ECO:0000313" key="2">
    <source>
        <dbReference type="EMBL" id="NME43600.1"/>
    </source>
</evidence>
<reference evidence="2 3" key="1">
    <citation type="submission" date="2020-04" db="EMBL/GenBank/DDBJ databases">
        <authorList>
            <person name="Hitch T.C.A."/>
            <person name="Wylensek D."/>
            <person name="Clavel T."/>
        </authorList>
    </citation>
    <scope>NUCLEOTIDE SEQUENCE [LARGE SCALE GENOMIC DNA]</scope>
    <source>
        <strain evidence="2 3">BSM-383-APC-22F</strain>
    </source>
</reference>
<dbReference type="Pfam" id="PF01695">
    <property type="entry name" value="IstB_IS21"/>
    <property type="match status" value="1"/>
</dbReference>
<keyword evidence="2" id="KW-0067">ATP-binding</keyword>
<evidence type="ECO:0000259" key="1">
    <source>
        <dbReference type="Pfam" id="PF01695"/>
    </source>
</evidence>
<dbReference type="InterPro" id="IPR028350">
    <property type="entry name" value="DNAC/IstB-like"/>
</dbReference>
<protein>
    <submittedName>
        <fullName evidence="2">ATP-binding protein</fullName>
    </submittedName>
</protein>
<dbReference type="SUPFAM" id="SSF52540">
    <property type="entry name" value="P-loop containing nucleoside triphosphate hydrolases"/>
    <property type="match status" value="1"/>
</dbReference>
<dbReference type="CDD" id="cd00009">
    <property type="entry name" value="AAA"/>
    <property type="match status" value="1"/>
</dbReference>
<dbReference type="Proteomes" id="UP000540014">
    <property type="component" value="Unassembled WGS sequence"/>
</dbReference>
<dbReference type="PANTHER" id="PTHR30050:SF4">
    <property type="entry name" value="ATP-BINDING PROTEIN RV3427C IN INSERTION SEQUENCE-RELATED"/>
    <property type="match status" value="1"/>
</dbReference>
<dbReference type="GO" id="GO:0006260">
    <property type="term" value="P:DNA replication"/>
    <property type="evidence" value="ECO:0007669"/>
    <property type="project" value="TreeGrafter"/>
</dbReference>
<comment type="caution">
    <text evidence="2">The sequence shown here is derived from an EMBL/GenBank/DDBJ whole genome shotgun (WGS) entry which is preliminary data.</text>
</comment>
<dbReference type="InterPro" id="IPR002611">
    <property type="entry name" value="IstB_ATP-bd"/>
</dbReference>
<keyword evidence="2" id="KW-0547">Nucleotide-binding</keyword>
<organism evidence="2 3">
    <name type="scientific">Faecalicoccus pleomorphus</name>
    <dbReference type="NCBI Taxonomy" id="1323"/>
    <lineage>
        <taxon>Bacteria</taxon>
        <taxon>Bacillati</taxon>
        <taxon>Bacillota</taxon>
        <taxon>Erysipelotrichia</taxon>
        <taxon>Erysipelotrichales</taxon>
        <taxon>Erysipelotrichaceae</taxon>
        <taxon>Faecalicoccus</taxon>
    </lineage>
</organism>
<sequence length="225" mass="25618">MANVLMISLENGESITEETVDYLEKMTQEELMSRKNNTIKRLKKKANLSQLNARIEEVDYSPERGIKKELIEQLSTNQYIQNHRNVVILGACGTGKSYLSNALGNNACDHSYSVLYTRMFEILADTNTSMIYEENALKELMNTYVKPDLLIIDDFLISSISTKEAETIFKILEYRSINKSTIINSQLEPEEWHKSLGGSILADSILDRILPKAYKIVLNGDSLRK</sequence>
<dbReference type="InterPro" id="IPR027417">
    <property type="entry name" value="P-loop_NTPase"/>
</dbReference>
<gene>
    <name evidence="2" type="ORF">HF861_01700</name>
</gene>
<dbReference type="PANTHER" id="PTHR30050">
    <property type="entry name" value="CHROMOSOMAL REPLICATION INITIATOR PROTEIN DNAA"/>
    <property type="match status" value="1"/>
</dbReference>
<dbReference type="AlphaFoldDB" id="A0A7X9RG91"/>